<dbReference type="PROSITE" id="PS00710">
    <property type="entry name" value="PGM_PMM"/>
    <property type="match status" value="1"/>
</dbReference>
<keyword evidence="17" id="KW-1185">Reference proteome</keyword>
<dbReference type="InterPro" id="IPR016055">
    <property type="entry name" value="A-D-PHexomutase_a/b/a-I/II/III"/>
</dbReference>
<dbReference type="Pfam" id="PF21405">
    <property type="entry name" value="AMG1_II"/>
    <property type="match status" value="1"/>
</dbReference>
<dbReference type="SUPFAM" id="SSF55957">
    <property type="entry name" value="Phosphoglucomutase, C-terminal domain"/>
    <property type="match status" value="1"/>
</dbReference>
<dbReference type="Gene3D" id="3.40.120.10">
    <property type="entry name" value="Alpha-D-Glucose-1,6-Bisphosphate, subunit A, domain 3"/>
    <property type="match status" value="2"/>
</dbReference>
<comment type="cofactor">
    <cofactor evidence="11">
        <name>Mg(2+)</name>
        <dbReference type="ChEBI" id="CHEBI:18420"/>
    </cofactor>
    <text evidence="11">Binds 1 Mg(2+) ion per subunit.</text>
</comment>
<feature type="domain" description="Phosphoacetylglucosamine mutase AMG1" evidence="14">
    <location>
        <begin position="303"/>
        <end position="442"/>
    </location>
</feature>
<dbReference type="InterPro" id="IPR049022">
    <property type="entry name" value="AMG1_III"/>
</dbReference>
<keyword evidence="8 11" id="KW-0413">Isomerase</keyword>
<dbReference type="Pfam" id="PF00408">
    <property type="entry name" value="PGM_PMM_IV"/>
    <property type="match status" value="1"/>
</dbReference>
<dbReference type="PIRSF" id="PIRSF016408">
    <property type="entry name" value="PAGM"/>
    <property type="match status" value="1"/>
</dbReference>
<evidence type="ECO:0000256" key="4">
    <source>
        <dbReference type="ARBA" id="ARBA00012731"/>
    </source>
</evidence>
<proteinExistence type="inferred from homology"/>
<dbReference type="Pfam" id="PF02878">
    <property type="entry name" value="PGM_PMM_I"/>
    <property type="match status" value="2"/>
</dbReference>
<evidence type="ECO:0000256" key="10">
    <source>
        <dbReference type="ARBA" id="ARBA00032065"/>
    </source>
</evidence>
<dbReference type="PANTHER" id="PTHR45955">
    <property type="entry name" value="PHOSPHOACETYLGLUCOSAMINE MUTASE"/>
    <property type="match status" value="1"/>
</dbReference>
<dbReference type="PANTHER" id="PTHR45955:SF1">
    <property type="entry name" value="PHOSPHOACETYLGLUCOSAMINE MUTASE"/>
    <property type="match status" value="1"/>
</dbReference>
<keyword evidence="6 11" id="KW-0479">Metal-binding</keyword>
<comment type="function">
    <text evidence="11">Catalyzes the conversion of GlcNAc-6-P into GlcNAc-1-P during the synthesis of uridine diphosphate/UDP-GlcNAc, which is a biosynthetic precursor of chitin and also supplies the amino sugars for N-linked oligosaccharides of glycoproteins.</text>
</comment>
<evidence type="ECO:0000313" key="17">
    <source>
        <dbReference type="Proteomes" id="UP001527925"/>
    </source>
</evidence>
<dbReference type="Pfam" id="PF21404">
    <property type="entry name" value="AMG1_III"/>
    <property type="match status" value="1"/>
</dbReference>
<feature type="domain" description="Alpha-D-phosphohexomutase alpha/beta/alpha" evidence="13">
    <location>
        <begin position="106"/>
        <end position="177"/>
    </location>
</feature>
<comment type="pathway">
    <text evidence="2 11">Nucleotide-sugar biosynthesis; UDP-N-acetyl-alpha-D-glucosamine biosynthesis; N-acetyl-alpha-D-glucosamine 1-phosphate from alpha-D-glucosamine 6-phosphate (route I): step 2/2.</text>
</comment>
<evidence type="ECO:0000259" key="12">
    <source>
        <dbReference type="Pfam" id="PF00408"/>
    </source>
</evidence>
<keyword evidence="7 11" id="KW-0460">Magnesium</keyword>
<dbReference type="SUPFAM" id="SSF53738">
    <property type="entry name" value="Phosphoglucomutase, first 3 domains"/>
    <property type="match status" value="3"/>
</dbReference>
<evidence type="ECO:0000256" key="9">
    <source>
        <dbReference type="ARBA" id="ARBA00031926"/>
    </source>
</evidence>
<dbReference type="InterPro" id="IPR005843">
    <property type="entry name" value="A-D-PHexomutase_C"/>
</dbReference>
<dbReference type="EC" id="5.4.2.3" evidence="4 11"/>
<dbReference type="InterPro" id="IPR036900">
    <property type="entry name" value="A-D-PHexomutase_C_sf"/>
</dbReference>
<dbReference type="InterPro" id="IPR049023">
    <property type="entry name" value="AMG1_II"/>
</dbReference>
<feature type="domain" description="Alpha-D-phosphohexomutase alpha/beta/alpha" evidence="13">
    <location>
        <begin position="56"/>
        <end position="89"/>
    </location>
</feature>
<evidence type="ECO:0000256" key="5">
    <source>
        <dbReference type="ARBA" id="ARBA00022553"/>
    </source>
</evidence>
<evidence type="ECO:0000256" key="11">
    <source>
        <dbReference type="PIRNR" id="PIRNR016408"/>
    </source>
</evidence>
<evidence type="ECO:0000256" key="3">
    <source>
        <dbReference type="ARBA" id="ARBA00010231"/>
    </source>
</evidence>
<organism evidence="16 17">
    <name type="scientific">Polyrhizophydium stewartii</name>
    <dbReference type="NCBI Taxonomy" id="2732419"/>
    <lineage>
        <taxon>Eukaryota</taxon>
        <taxon>Fungi</taxon>
        <taxon>Fungi incertae sedis</taxon>
        <taxon>Chytridiomycota</taxon>
        <taxon>Chytridiomycota incertae sedis</taxon>
        <taxon>Chytridiomycetes</taxon>
        <taxon>Rhizophydiales</taxon>
        <taxon>Rhizophydiales incertae sedis</taxon>
        <taxon>Polyrhizophydium</taxon>
    </lineage>
</organism>
<dbReference type="InterPro" id="IPR016066">
    <property type="entry name" value="A-D-PHexomutase_CS"/>
</dbReference>
<gene>
    <name evidence="16" type="ORF">HK105_203275</name>
</gene>
<reference evidence="16 17" key="1">
    <citation type="submission" date="2023-09" db="EMBL/GenBank/DDBJ databases">
        <title>Pangenome analysis of Batrachochytrium dendrobatidis and related Chytrids.</title>
        <authorList>
            <person name="Yacoub M.N."/>
            <person name="Stajich J.E."/>
            <person name="James T.Y."/>
        </authorList>
    </citation>
    <scope>NUCLEOTIDE SEQUENCE [LARGE SCALE GENOMIC DNA]</scope>
    <source>
        <strain evidence="16 17">JEL0888</strain>
    </source>
</reference>
<name>A0ABR4NCE6_9FUNG</name>
<keyword evidence="5" id="KW-0597">Phosphoprotein</keyword>
<dbReference type="EMBL" id="JADGIZ020000012">
    <property type="protein sequence ID" value="KAL2917210.1"/>
    <property type="molecule type" value="Genomic_DNA"/>
</dbReference>
<evidence type="ECO:0000259" key="15">
    <source>
        <dbReference type="Pfam" id="PF21405"/>
    </source>
</evidence>
<dbReference type="InterPro" id="IPR016657">
    <property type="entry name" value="PAGM"/>
</dbReference>
<dbReference type="CDD" id="cd03086">
    <property type="entry name" value="PGM3"/>
    <property type="match status" value="1"/>
</dbReference>
<evidence type="ECO:0000256" key="8">
    <source>
        <dbReference type="ARBA" id="ARBA00023235"/>
    </source>
</evidence>
<accession>A0ABR4NCE6</accession>
<comment type="similarity">
    <text evidence="3 11">Belongs to the phosphohexose mutase family.</text>
</comment>
<dbReference type="Proteomes" id="UP001527925">
    <property type="component" value="Unassembled WGS sequence"/>
</dbReference>
<comment type="caution">
    <text evidence="16">The sequence shown here is derived from an EMBL/GenBank/DDBJ whole genome shotgun (WGS) entry which is preliminary data.</text>
</comment>
<feature type="domain" description="Phosphoacetylglucosamine mutase AMG1" evidence="15">
    <location>
        <begin position="205"/>
        <end position="289"/>
    </location>
</feature>
<dbReference type="InterPro" id="IPR005844">
    <property type="entry name" value="A-D-PHexomutase_a/b/a-I"/>
</dbReference>
<dbReference type="Gene3D" id="3.30.310.50">
    <property type="entry name" value="Alpha-D-phosphohexomutase, C-terminal domain"/>
    <property type="match status" value="1"/>
</dbReference>
<evidence type="ECO:0000259" key="13">
    <source>
        <dbReference type="Pfam" id="PF02878"/>
    </source>
</evidence>
<evidence type="ECO:0000256" key="1">
    <source>
        <dbReference type="ARBA" id="ARBA00000558"/>
    </source>
</evidence>
<protein>
    <recommendedName>
        <fullName evidence="4 11">Phosphoacetylglucosamine mutase</fullName>
        <shortName evidence="11">PAGM</shortName>
        <ecNumber evidence="4 11">5.4.2.3</ecNumber>
    </recommendedName>
    <alternativeName>
        <fullName evidence="10 11">Acetylglucosamine phosphomutase</fullName>
    </alternativeName>
    <alternativeName>
        <fullName evidence="9 11">N-acetylglucosamine-phosphate mutase</fullName>
    </alternativeName>
</protein>
<feature type="domain" description="Alpha-D-phosphohexomutase C-terminal" evidence="12">
    <location>
        <begin position="482"/>
        <end position="531"/>
    </location>
</feature>
<evidence type="ECO:0000313" key="16">
    <source>
        <dbReference type="EMBL" id="KAL2917210.1"/>
    </source>
</evidence>
<sequence length="557" mass="59573">MSANTFALVVESSAKHPRPDQQFTYGTAGFRMKADLLDSVIFRVGLLAVLRSKSHRGKTVGVMITASHNPEHDNGVKLVEPLGEMLAQAWETYAMDLANAATPDALVAALNKIIAAENIDLAQHAAVVVARDTRPSGPALVASLVDGVKALAGVITDFGVMTTPQLHYVTRCINTKGTPDAYGEPTAAGYYKKLADAYLKIAKGRKPLSALHVDAANGVGAPALRELAATIGDQHLGVVIANDDIATRGKLNHNCGADFVKISQKAPEGIDLKPGQRWCSLDGDADRIVFYYADASGKFKLLDGDKIATLAAGYIMSLIREAKATHADGTPLKVGLVQTAYANGSSTAYVRDTLKVPVVFTPTGVKHLHHEAEHFDVGVYFEANGHGTVLFSKAAVKAFEATAGKSESERAALEALRTLSDLINQTVGDALSDMLMVEVVLLGTQQTLEAWDAGYTDLPSRQEKVKVQNRALFVPIKADTELAEPAGLQDKINEQVAKFRKGRCFVRPSGTEDIVRVYAEAETVQETEDLAYTVCGIVFDGYGGVGERPAKFKRVAA</sequence>
<comment type="catalytic activity">
    <reaction evidence="1 11">
        <text>N-acetyl-alpha-D-glucosamine 1-phosphate = N-acetyl-D-glucosamine 6-phosphate</text>
        <dbReference type="Rhea" id="RHEA:23804"/>
        <dbReference type="ChEBI" id="CHEBI:57513"/>
        <dbReference type="ChEBI" id="CHEBI:57776"/>
        <dbReference type="EC" id="5.4.2.3"/>
    </reaction>
</comment>
<evidence type="ECO:0000256" key="6">
    <source>
        <dbReference type="ARBA" id="ARBA00022723"/>
    </source>
</evidence>
<evidence type="ECO:0000256" key="2">
    <source>
        <dbReference type="ARBA" id="ARBA00004865"/>
    </source>
</evidence>
<evidence type="ECO:0000259" key="14">
    <source>
        <dbReference type="Pfam" id="PF21404"/>
    </source>
</evidence>
<evidence type="ECO:0000256" key="7">
    <source>
        <dbReference type="ARBA" id="ARBA00022842"/>
    </source>
</evidence>